<dbReference type="RefSeq" id="WP_023401911.1">
    <property type="nucleotide sequence ID" value="NZ_AUSV01000134.1"/>
</dbReference>
<dbReference type="SMART" id="SM00862">
    <property type="entry name" value="Trans_reg_C"/>
    <property type="match status" value="1"/>
</dbReference>
<evidence type="ECO:0000259" key="9">
    <source>
        <dbReference type="PROSITE" id="PS51755"/>
    </source>
</evidence>
<gene>
    <name evidence="10" type="ORF">PL2TA16_01658</name>
</gene>
<dbReference type="EMBL" id="AUSV01000134">
    <property type="protein sequence ID" value="ESP90554.1"/>
    <property type="molecule type" value="Genomic_DNA"/>
</dbReference>
<evidence type="ECO:0000256" key="5">
    <source>
        <dbReference type="ARBA" id="ARBA00023163"/>
    </source>
</evidence>
<evidence type="ECO:0000256" key="7">
    <source>
        <dbReference type="PROSITE-ProRule" id="PRU01091"/>
    </source>
</evidence>
<dbReference type="InterPro" id="IPR036388">
    <property type="entry name" value="WH-like_DNA-bd_sf"/>
</dbReference>
<reference evidence="10 11" key="1">
    <citation type="submission" date="2013-07" db="EMBL/GenBank/DDBJ databases">
        <title>Draft genome sequence of Pseudoalteromonas luteoviolacea 2ta16.</title>
        <authorList>
            <person name="Allen E.E."/>
            <person name="Azam F."/>
            <person name="Podell S."/>
        </authorList>
    </citation>
    <scope>NUCLEOTIDE SEQUENCE [LARGE SCALE GENOMIC DNA]</scope>
    <source>
        <strain evidence="10 11">2ta16</strain>
    </source>
</reference>
<evidence type="ECO:0000313" key="10">
    <source>
        <dbReference type="EMBL" id="ESP90554.1"/>
    </source>
</evidence>
<keyword evidence="4 7" id="KW-0238">DNA-binding</keyword>
<keyword evidence="1 6" id="KW-0597">Phosphoprotein</keyword>
<evidence type="ECO:0000256" key="1">
    <source>
        <dbReference type="ARBA" id="ARBA00022553"/>
    </source>
</evidence>
<name>V4HRK2_PSEL2</name>
<dbReference type="Gene3D" id="1.10.10.10">
    <property type="entry name" value="Winged helix-like DNA-binding domain superfamily/Winged helix DNA-binding domain"/>
    <property type="match status" value="1"/>
</dbReference>
<dbReference type="PROSITE" id="PS50110">
    <property type="entry name" value="RESPONSE_REGULATORY"/>
    <property type="match status" value="1"/>
</dbReference>
<dbReference type="GO" id="GO:0005829">
    <property type="term" value="C:cytosol"/>
    <property type="evidence" value="ECO:0007669"/>
    <property type="project" value="TreeGrafter"/>
</dbReference>
<accession>V4HRK2</accession>
<dbReference type="CDD" id="cd00383">
    <property type="entry name" value="trans_reg_C"/>
    <property type="match status" value="1"/>
</dbReference>
<dbReference type="GO" id="GO:0032993">
    <property type="term" value="C:protein-DNA complex"/>
    <property type="evidence" value="ECO:0007669"/>
    <property type="project" value="TreeGrafter"/>
</dbReference>
<dbReference type="InterPro" id="IPR001867">
    <property type="entry name" value="OmpR/PhoB-type_DNA-bd"/>
</dbReference>
<comment type="caution">
    <text evidence="10">The sequence shown here is derived from an EMBL/GenBank/DDBJ whole genome shotgun (WGS) entry which is preliminary data.</text>
</comment>
<evidence type="ECO:0000256" key="2">
    <source>
        <dbReference type="ARBA" id="ARBA00023012"/>
    </source>
</evidence>
<dbReference type="AlphaFoldDB" id="V4HRK2"/>
<dbReference type="GO" id="GO:0006355">
    <property type="term" value="P:regulation of DNA-templated transcription"/>
    <property type="evidence" value="ECO:0007669"/>
    <property type="project" value="InterPro"/>
</dbReference>
<dbReference type="PANTHER" id="PTHR48111:SF22">
    <property type="entry name" value="REGULATOR OF RPOS"/>
    <property type="match status" value="1"/>
</dbReference>
<dbReference type="PROSITE" id="PS51755">
    <property type="entry name" value="OMPR_PHOB"/>
    <property type="match status" value="1"/>
</dbReference>
<dbReference type="Proteomes" id="UP000017820">
    <property type="component" value="Unassembled WGS sequence"/>
</dbReference>
<feature type="DNA-binding region" description="OmpR/PhoB-type" evidence="7">
    <location>
        <begin position="125"/>
        <end position="222"/>
    </location>
</feature>
<evidence type="ECO:0000256" key="6">
    <source>
        <dbReference type="PROSITE-ProRule" id="PRU00169"/>
    </source>
</evidence>
<evidence type="ECO:0000313" key="11">
    <source>
        <dbReference type="Proteomes" id="UP000017820"/>
    </source>
</evidence>
<dbReference type="GO" id="GO:0000156">
    <property type="term" value="F:phosphorelay response regulator activity"/>
    <property type="evidence" value="ECO:0007669"/>
    <property type="project" value="TreeGrafter"/>
</dbReference>
<organism evidence="10 11">
    <name type="scientific">Pseudoalteromonas luteoviolacea (strain 2ta16)</name>
    <dbReference type="NCBI Taxonomy" id="1353533"/>
    <lineage>
        <taxon>Bacteria</taxon>
        <taxon>Pseudomonadati</taxon>
        <taxon>Pseudomonadota</taxon>
        <taxon>Gammaproteobacteria</taxon>
        <taxon>Alteromonadales</taxon>
        <taxon>Pseudoalteromonadaceae</taxon>
        <taxon>Pseudoalteromonas</taxon>
    </lineage>
</organism>
<dbReference type="Gene3D" id="6.10.250.690">
    <property type="match status" value="1"/>
</dbReference>
<feature type="domain" description="Response regulatory" evidence="8">
    <location>
        <begin position="2"/>
        <end position="116"/>
    </location>
</feature>
<dbReference type="PANTHER" id="PTHR48111">
    <property type="entry name" value="REGULATOR OF RPOS"/>
    <property type="match status" value="1"/>
</dbReference>
<dbReference type="CDD" id="cd17574">
    <property type="entry name" value="REC_OmpR"/>
    <property type="match status" value="1"/>
</dbReference>
<dbReference type="SUPFAM" id="SSF46894">
    <property type="entry name" value="C-terminal effector domain of the bipartite response regulators"/>
    <property type="match status" value="1"/>
</dbReference>
<sequence>MQVLLVEDSKNIAEVIFDYFEGSEVALDHAATGILGLELAKSNHYDCIVLDLMLPGMNGLDICKSLRELGINTPVIMLTARDTDEDMLQGFHHGADDYLVKPFNIELLEARILSLARRYSGTGFKTELVQGSLKLNISTHQVWRDGDEIKLSPISFKILKLLVERSPNVVTREEMEFQLWGEDLPEQDVLRKHIYQLRKKIDNPYNKDLIETIPKIGYKLNK</sequence>
<keyword evidence="5" id="KW-0804">Transcription</keyword>
<dbReference type="Gene3D" id="3.40.50.2300">
    <property type="match status" value="1"/>
</dbReference>
<keyword evidence="3" id="KW-0805">Transcription regulation</keyword>
<dbReference type="InterPro" id="IPR001789">
    <property type="entry name" value="Sig_transdc_resp-reg_receiver"/>
</dbReference>
<proteinExistence type="predicted"/>
<keyword evidence="2" id="KW-0902">Two-component regulatory system</keyword>
<evidence type="ECO:0000256" key="3">
    <source>
        <dbReference type="ARBA" id="ARBA00023015"/>
    </source>
</evidence>
<dbReference type="InterPro" id="IPR039420">
    <property type="entry name" value="WalR-like"/>
</dbReference>
<feature type="modified residue" description="4-aspartylphosphate" evidence="6">
    <location>
        <position position="51"/>
    </location>
</feature>
<evidence type="ECO:0000259" key="8">
    <source>
        <dbReference type="PROSITE" id="PS50110"/>
    </source>
</evidence>
<feature type="domain" description="OmpR/PhoB-type" evidence="9">
    <location>
        <begin position="125"/>
        <end position="222"/>
    </location>
</feature>
<dbReference type="SMART" id="SM00448">
    <property type="entry name" value="REC"/>
    <property type="match status" value="1"/>
</dbReference>
<protein>
    <submittedName>
        <fullName evidence="10">HoxA-like transcriptional regulator</fullName>
    </submittedName>
</protein>
<dbReference type="Pfam" id="PF00072">
    <property type="entry name" value="Response_reg"/>
    <property type="match status" value="1"/>
</dbReference>
<dbReference type="SUPFAM" id="SSF52172">
    <property type="entry name" value="CheY-like"/>
    <property type="match status" value="1"/>
</dbReference>
<dbReference type="GO" id="GO:0000976">
    <property type="term" value="F:transcription cis-regulatory region binding"/>
    <property type="evidence" value="ECO:0007669"/>
    <property type="project" value="TreeGrafter"/>
</dbReference>
<dbReference type="Pfam" id="PF00486">
    <property type="entry name" value="Trans_reg_C"/>
    <property type="match status" value="1"/>
</dbReference>
<dbReference type="InterPro" id="IPR016032">
    <property type="entry name" value="Sig_transdc_resp-reg_C-effctor"/>
</dbReference>
<dbReference type="InterPro" id="IPR011006">
    <property type="entry name" value="CheY-like_superfamily"/>
</dbReference>
<dbReference type="PATRIC" id="fig|1353533.3.peg.5081"/>
<evidence type="ECO:0000256" key="4">
    <source>
        <dbReference type="ARBA" id="ARBA00023125"/>
    </source>
</evidence>